<reference evidence="1" key="1">
    <citation type="submission" date="2022-09" db="EMBL/GenBank/DDBJ databases">
        <title>Isolation and characterization of 3-chlorobenzoate degrading bacteria from soils in Shizuoka.</title>
        <authorList>
            <person name="Ifat A."/>
            <person name="Ogawa N."/>
            <person name="Kimbara K."/>
            <person name="Moriuchi R."/>
            <person name="Dohra H."/>
            <person name="Shintani M."/>
        </authorList>
    </citation>
    <scope>NUCLEOTIDE SEQUENCE</scope>
    <source>
        <strain evidence="1">19CS4-2</strain>
    </source>
</reference>
<comment type="caution">
    <text evidence="1">The sequence shown here is derived from an EMBL/GenBank/DDBJ whole genome shotgun (WGS) entry which is preliminary data.</text>
</comment>
<evidence type="ECO:0000313" key="2">
    <source>
        <dbReference type="Proteomes" id="UP001055111"/>
    </source>
</evidence>
<sequence>MDPFAVLRLLGGAHVSKSSTVTLRRTTKYIDSLSIGRVLARRSGIRRCNRRLRIAPHSELLDDLEAVR</sequence>
<dbReference type="RefSeq" id="WP_238210923.1">
    <property type="nucleotide sequence ID" value="NZ_BPUS01000002.1"/>
</dbReference>
<name>A0AA37MRN3_9BURK</name>
<dbReference type="EMBL" id="BPUS01000002">
    <property type="protein sequence ID" value="GJH24494.1"/>
    <property type="molecule type" value="Genomic_DNA"/>
</dbReference>
<evidence type="ECO:0000313" key="1">
    <source>
        <dbReference type="EMBL" id="GJH24494.1"/>
    </source>
</evidence>
<organism evidence="1 2">
    <name type="scientific">Caballeronia novacaledonica</name>
    <dbReference type="NCBI Taxonomy" id="1544861"/>
    <lineage>
        <taxon>Bacteria</taxon>
        <taxon>Pseudomonadati</taxon>
        <taxon>Pseudomonadota</taxon>
        <taxon>Betaproteobacteria</taxon>
        <taxon>Burkholderiales</taxon>
        <taxon>Burkholderiaceae</taxon>
        <taxon>Caballeronia</taxon>
    </lineage>
</organism>
<proteinExistence type="predicted"/>
<dbReference type="AlphaFoldDB" id="A0AA37MRN3"/>
<gene>
    <name evidence="1" type="ORF">CBA19CS42_08280</name>
</gene>
<protein>
    <submittedName>
        <fullName evidence="1">Uncharacterized protein</fullName>
    </submittedName>
</protein>
<dbReference type="Proteomes" id="UP001055111">
    <property type="component" value="Unassembled WGS sequence"/>
</dbReference>
<accession>A0AA37MRN3</accession>